<dbReference type="InterPro" id="IPR017850">
    <property type="entry name" value="Alkaline_phosphatase_core_sf"/>
</dbReference>
<dbReference type="WBParaSite" id="jg19888">
    <property type="protein sequence ID" value="jg19888"/>
    <property type="gene ID" value="jg19888"/>
</dbReference>
<dbReference type="PANTHER" id="PTHR10151:SF114">
    <property type="entry name" value="ECTONUCLEOTIDE PYROPHOSPHATASE_PHOSPHODIESTERASE C27A7.3"/>
    <property type="match status" value="1"/>
</dbReference>
<organism evidence="4 5">
    <name type="scientific">Ditylenchus dipsaci</name>
    <dbReference type="NCBI Taxonomy" id="166011"/>
    <lineage>
        <taxon>Eukaryota</taxon>
        <taxon>Metazoa</taxon>
        <taxon>Ecdysozoa</taxon>
        <taxon>Nematoda</taxon>
        <taxon>Chromadorea</taxon>
        <taxon>Rhabditida</taxon>
        <taxon>Tylenchina</taxon>
        <taxon>Tylenchomorpha</taxon>
        <taxon>Sphaerularioidea</taxon>
        <taxon>Anguinidae</taxon>
        <taxon>Anguininae</taxon>
        <taxon>Ditylenchus</taxon>
    </lineage>
</organism>
<dbReference type="Pfam" id="PF01663">
    <property type="entry name" value="Phosphodiest"/>
    <property type="match status" value="1"/>
</dbReference>
<dbReference type="GO" id="GO:0003676">
    <property type="term" value="F:nucleic acid binding"/>
    <property type="evidence" value="ECO:0007669"/>
    <property type="project" value="InterPro"/>
</dbReference>
<dbReference type="AlphaFoldDB" id="A0A915DIR1"/>
<dbReference type="SMART" id="SM00477">
    <property type="entry name" value="NUC"/>
    <property type="match status" value="1"/>
</dbReference>
<dbReference type="Gene3D" id="3.40.720.10">
    <property type="entry name" value="Alkaline Phosphatase, subunit A"/>
    <property type="match status" value="1"/>
</dbReference>
<keyword evidence="4" id="KW-1185">Reference proteome</keyword>
<evidence type="ECO:0000313" key="5">
    <source>
        <dbReference type="WBParaSite" id="jg19888"/>
    </source>
</evidence>
<dbReference type="InterPro" id="IPR020821">
    <property type="entry name" value="ENPP1-3/EXOG-like_nuc-like"/>
</dbReference>
<name>A0A915DIR1_9BILA</name>
<dbReference type="InterPro" id="IPR044925">
    <property type="entry name" value="His-Me_finger_sf"/>
</dbReference>
<dbReference type="GO" id="GO:0016787">
    <property type="term" value="F:hydrolase activity"/>
    <property type="evidence" value="ECO:0007669"/>
    <property type="project" value="UniProtKB-KW"/>
</dbReference>
<dbReference type="InterPro" id="IPR044929">
    <property type="entry name" value="DNA/RNA_non-sp_Endonuclease_sf"/>
</dbReference>
<sequence>MDARYTDIMNNTSSHTENFMRLYEEIAQFRTSPHMLTNNIIDRLTPEQLAQAKAAGILPIDERPKVPAGVQPIMPVTDSKPTTVDSNKVFDEEELKENGFYRQHWHDPTCNIQCTKADVTIPPLVIISLDGFAAEYLDRKLVNSLDSMADCGSRAEFMFPSYPSKTFPNHYSIATGLYPESHGIVDNTILDPTISNVLEDIKRTKYSEFFLGEPIWSAAVRQHRRMYCLFWPGCQYNITGFNPTLSLPYNKSLPYSGRVDMIVDWLLLPATERPSLIMAYFDQPDSVGHFHTNDHQVNLELSYMDSVLNYLYTSLYKNGLFDCTNLVILSDHGMQFLNKRYFVNEMVDTRGMAITAGVMGRIYMANSTNSLEWLEDKLECMDKENFRIFDRKKMPKRYHYAKTERVGDLLLDGHLGTTFYPSVIDDYHVTSDHGYDYITRPMHAIFFARGPNIKPKLRLAPFQNVELFNLFSELLRLNPDVPTNGTEGILDSVVYNMNLNKRPPSISLRPMPECAPLVLFQKRAVKGCLNTKNCQTEAQNVNKNLDECKTQIQPQSIFYTDQLNLCTINMCSIAIATSLSSKFGSPTMVFETLTQGPGSTATKAVPDANATQNCSLIDIRYDADCTNWTKTMAQERQKDVEWISLMANNPGSDLRDLNQLNFLVYKNFNKGPFSFLQNATRFYAKKYGKITSITGTIYDFNMDGLADDQKTFWDHQNSTKDHLELLPTHIFRILMRCEDGQWHINGISCKNSTATRIETFIIPNEAKDINCLAQDEYLLLNTARVKDVELLTNTQFFAEKMWFPEKESLFWRTNITTALWS</sequence>
<dbReference type="GO" id="GO:0016529">
    <property type="term" value="C:sarcoplasmic reticulum"/>
    <property type="evidence" value="ECO:0007669"/>
    <property type="project" value="TreeGrafter"/>
</dbReference>
<evidence type="ECO:0000259" key="3">
    <source>
        <dbReference type="SMART" id="SM00477"/>
    </source>
</evidence>
<keyword evidence="1" id="KW-0378">Hydrolase</keyword>
<dbReference type="GO" id="GO:0046872">
    <property type="term" value="F:metal ion binding"/>
    <property type="evidence" value="ECO:0007669"/>
    <property type="project" value="InterPro"/>
</dbReference>
<evidence type="ECO:0000256" key="1">
    <source>
        <dbReference type="ARBA" id="ARBA00022801"/>
    </source>
</evidence>
<dbReference type="Gene3D" id="3.30.1360.180">
    <property type="match status" value="1"/>
</dbReference>
<dbReference type="SUPFAM" id="SSF53649">
    <property type="entry name" value="Alkaline phosphatase-like"/>
    <property type="match status" value="1"/>
</dbReference>
<dbReference type="InterPro" id="IPR002591">
    <property type="entry name" value="Phosphodiest/P_Trfase"/>
</dbReference>
<keyword evidence="2" id="KW-0325">Glycoprotein</keyword>
<dbReference type="PANTHER" id="PTHR10151">
    <property type="entry name" value="ECTONUCLEOTIDE PYROPHOSPHATASE/PHOSPHODIESTERASE"/>
    <property type="match status" value="1"/>
</dbReference>
<dbReference type="CDD" id="cd16018">
    <property type="entry name" value="Enpp"/>
    <property type="match status" value="1"/>
</dbReference>
<proteinExistence type="predicted"/>
<dbReference type="Gene3D" id="3.40.570.10">
    <property type="entry name" value="Extracellular Endonuclease, subunit A"/>
    <property type="match status" value="1"/>
</dbReference>
<dbReference type="Proteomes" id="UP000887574">
    <property type="component" value="Unplaced"/>
</dbReference>
<dbReference type="GO" id="GO:0031674">
    <property type="term" value="C:I band"/>
    <property type="evidence" value="ECO:0007669"/>
    <property type="project" value="TreeGrafter"/>
</dbReference>
<protein>
    <submittedName>
        <fullName evidence="5">Extracellular Endonuclease subunit A domain-containing protein</fullName>
    </submittedName>
</protein>
<evidence type="ECO:0000313" key="4">
    <source>
        <dbReference type="Proteomes" id="UP000887574"/>
    </source>
</evidence>
<feature type="domain" description="ENPP1-3/EXOG-like endonuclease/phosphodiesterase" evidence="3">
    <location>
        <begin position="576"/>
        <end position="803"/>
    </location>
</feature>
<reference evidence="5" key="1">
    <citation type="submission" date="2022-11" db="UniProtKB">
        <authorList>
            <consortium name="WormBaseParasite"/>
        </authorList>
    </citation>
    <scope>IDENTIFICATION</scope>
</reference>
<dbReference type="GO" id="GO:0055120">
    <property type="term" value="C:striated muscle dense body"/>
    <property type="evidence" value="ECO:0007669"/>
    <property type="project" value="TreeGrafter"/>
</dbReference>
<dbReference type="SUPFAM" id="SSF54060">
    <property type="entry name" value="His-Me finger endonucleases"/>
    <property type="match status" value="1"/>
</dbReference>
<accession>A0A915DIR1</accession>
<evidence type="ECO:0000256" key="2">
    <source>
        <dbReference type="ARBA" id="ARBA00023180"/>
    </source>
</evidence>